<feature type="domain" description="SpoVT-AbrB" evidence="2">
    <location>
        <begin position="6"/>
        <end position="49"/>
    </location>
</feature>
<dbReference type="SUPFAM" id="SSF89447">
    <property type="entry name" value="AbrB/MazE/MraZ-like"/>
    <property type="match status" value="1"/>
</dbReference>
<name>A0ABW2PVD6_9BACL</name>
<evidence type="ECO:0000259" key="2">
    <source>
        <dbReference type="PROSITE" id="PS51740"/>
    </source>
</evidence>
<dbReference type="InterPro" id="IPR037914">
    <property type="entry name" value="SpoVT-AbrB_sf"/>
</dbReference>
<keyword evidence="4" id="KW-1185">Reference proteome</keyword>
<proteinExistence type="predicted"/>
<dbReference type="SMART" id="SM00966">
    <property type="entry name" value="SpoVT_AbrB"/>
    <property type="match status" value="1"/>
</dbReference>
<evidence type="ECO:0000313" key="3">
    <source>
        <dbReference type="EMBL" id="MFC7391373.1"/>
    </source>
</evidence>
<dbReference type="PROSITE" id="PS51740">
    <property type="entry name" value="SPOVT_ABRB"/>
    <property type="match status" value="1"/>
</dbReference>
<reference evidence="4" key="1">
    <citation type="journal article" date="2019" name="Int. J. Syst. Evol. Microbiol.">
        <title>The Global Catalogue of Microorganisms (GCM) 10K type strain sequencing project: providing services to taxonomists for standard genome sequencing and annotation.</title>
        <authorList>
            <consortium name="The Broad Institute Genomics Platform"/>
            <consortium name="The Broad Institute Genome Sequencing Center for Infectious Disease"/>
            <person name="Wu L."/>
            <person name="Ma J."/>
        </authorList>
    </citation>
    <scope>NUCLEOTIDE SEQUENCE [LARGE SCALE GENOMIC DNA]</scope>
    <source>
        <strain evidence="4">CCUG 55590</strain>
    </source>
</reference>
<dbReference type="GO" id="GO:0003677">
    <property type="term" value="F:DNA binding"/>
    <property type="evidence" value="ECO:0007669"/>
    <property type="project" value="UniProtKB-KW"/>
</dbReference>
<comment type="caution">
    <text evidence="3">The sequence shown here is derived from an EMBL/GenBank/DDBJ whole genome shotgun (WGS) entry which is preliminary data.</text>
</comment>
<evidence type="ECO:0000313" key="4">
    <source>
        <dbReference type="Proteomes" id="UP001596439"/>
    </source>
</evidence>
<organism evidence="3 4">
    <name type="scientific">Exiguobacterium aestuarii</name>
    <dbReference type="NCBI Taxonomy" id="273527"/>
    <lineage>
        <taxon>Bacteria</taxon>
        <taxon>Bacillati</taxon>
        <taxon>Bacillota</taxon>
        <taxon>Bacilli</taxon>
        <taxon>Bacillales</taxon>
        <taxon>Bacillales Family XII. Incertae Sedis</taxon>
        <taxon>Exiguobacterium</taxon>
    </lineage>
</organism>
<keyword evidence="1 3" id="KW-0238">DNA-binding</keyword>
<evidence type="ECO:0000256" key="1">
    <source>
        <dbReference type="PROSITE-ProRule" id="PRU01076"/>
    </source>
</evidence>
<dbReference type="EMBL" id="JBHTCE010000007">
    <property type="protein sequence ID" value="MFC7391373.1"/>
    <property type="molecule type" value="Genomic_DNA"/>
</dbReference>
<dbReference type="RefSeq" id="WP_029596503.1">
    <property type="nucleotide sequence ID" value="NZ_JANIEL010000082.1"/>
</dbReference>
<accession>A0ABW2PVD6</accession>
<protein>
    <submittedName>
        <fullName evidence="3">AbrB/MazE/SpoVT family DNA-binding domain-containing protein</fullName>
    </submittedName>
</protein>
<sequence>MLATKTKKVAVSSKRQIAIPKEFFDAIGIEKEIIMELNDGVIHIKPVRTHTDDFSEEILADVIQEGFTGNDILKEFQRRKNMIRPAISQMIKEATSTKPTSIDDLFGDDDED</sequence>
<dbReference type="Proteomes" id="UP001596439">
    <property type="component" value="Unassembled WGS sequence"/>
</dbReference>
<dbReference type="InterPro" id="IPR007159">
    <property type="entry name" value="SpoVT-AbrB_dom"/>
</dbReference>
<gene>
    <name evidence="3" type="ORF">ACFQO8_14650</name>
</gene>